<evidence type="ECO:0000313" key="3">
    <source>
        <dbReference type="Proteomes" id="UP000572051"/>
    </source>
</evidence>
<feature type="signal peptide" evidence="1">
    <location>
        <begin position="1"/>
        <end position="23"/>
    </location>
</feature>
<dbReference type="Proteomes" id="UP000572051">
    <property type="component" value="Unassembled WGS sequence"/>
</dbReference>
<dbReference type="RefSeq" id="WP_179820147.1">
    <property type="nucleotide sequence ID" value="NZ_JACCFS010000001.1"/>
</dbReference>
<protein>
    <recommendedName>
        <fullName evidence="4">Lipoprotein</fullName>
    </recommendedName>
</protein>
<proteinExistence type="predicted"/>
<reference evidence="2 3" key="1">
    <citation type="submission" date="2020-07" db="EMBL/GenBank/DDBJ databases">
        <title>Sequencing the genomes of 1000 actinobacteria strains.</title>
        <authorList>
            <person name="Klenk H.-P."/>
        </authorList>
    </citation>
    <scope>NUCLEOTIDE SEQUENCE [LARGE SCALE GENOMIC DNA]</scope>
    <source>
        <strain evidence="2 3">DSM 44442</strain>
    </source>
</reference>
<feature type="chain" id="PRO_5031207982" description="Lipoprotein" evidence="1">
    <location>
        <begin position="24"/>
        <end position="101"/>
    </location>
</feature>
<evidence type="ECO:0000256" key="1">
    <source>
        <dbReference type="SAM" id="SignalP"/>
    </source>
</evidence>
<dbReference type="AlphaFoldDB" id="A0A7Z0EI79"/>
<dbReference type="PROSITE" id="PS51257">
    <property type="entry name" value="PROKAR_LIPOPROTEIN"/>
    <property type="match status" value="1"/>
</dbReference>
<gene>
    <name evidence="2" type="ORF">HNR10_000245</name>
</gene>
<dbReference type="EMBL" id="JACCFS010000001">
    <property type="protein sequence ID" value="NYJ32364.1"/>
    <property type="molecule type" value="Genomic_DNA"/>
</dbReference>
<name>A0A7Z0EI79_9ACTN</name>
<sequence length="101" mass="11006">MFRSSVQIIFWCSLALLAVSGCAATYDERLDYLEESAQRGVQVHKMFQGQGVEINEETCINAHVALNDDIPSDISGGSPPSDEWEGLVEEAFVNACTSGSY</sequence>
<keyword evidence="1" id="KW-0732">Signal</keyword>
<comment type="caution">
    <text evidence="2">The sequence shown here is derived from an EMBL/GenBank/DDBJ whole genome shotgun (WGS) entry which is preliminary data.</text>
</comment>
<keyword evidence="3" id="KW-1185">Reference proteome</keyword>
<evidence type="ECO:0008006" key="4">
    <source>
        <dbReference type="Google" id="ProtNLM"/>
    </source>
</evidence>
<accession>A0A7Z0EI79</accession>
<organism evidence="2 3">
    <name type="scientific">Nocardiopsis aegyptia</name>
    <dbReference type="NCBI Taxonomy" id="220378"/>
    <lineage>
        <taxon>Bacteria</taxon>
        <taxon>Bacillati</taxon>
        <taxon>Actinomycetota</taxon>
        <taxon>Actinomycetes</taxon>
        <taxon>Streptosporangiales</taxon>
        <taxon>Nocardiopsidaceae</taxon>
        <taxon>Nocardiopsis</taxon>
    </lineage>
</organism>
<evidence type="ECO:0000313" key="2">
    <source>
        <dbReference type="EMBL" id="NYJ32364.1"/>
    </source>
</evidence>